<organism evidence="1 2">
    <name type="scientific">Cylicostephanus goldi</name>
    <name type="common">Nematode worm</name>
    <dbReference type="NCBI Taxonomy" id="71465"/>
    <lineage>
        <taxon>Eukaryota</taxon>
        <taxon>Metazoa</taxon>
        <taxon>Ecdysozoa</taxon>
        <taxon>Nematoda</taxon>
        <taxon>Chromadorea</taxon>
        <taxon>Rhabditida</taxon>
        <taxon>Rhabditina</taxon>
        <taxon>Rhabditomorpha</taxon>
        <taxon>Strongyloidea</taxon>
        <taxon>Strongylidae</taxon>
        <taxon>Cylicostephanus</taxon>
    </lineage>
</organism>
<sequence length="78" mass="8427">MTGVPYIPINSSALREVFEERSTSEGAQNNSDLEKLMNAASCADDWDQDQATDNIDDTIAKVKQALFGSRVGTTDTTA</sequence>
<dbReference type="Proteomes" id="UP000271889">
    <property type="component" value="Unassembled WGS sequence"/>
</dbReference>
<reference evidence="1 2" key="1">
    <citation type="submission" date="2018-11" db="EMBL/GenBank/DDBJ databases">
        <authorList>
            <consortium name="Pathogen Informatics"/>
        </authorList>
    </citation>
    <scope>NUCLEOTIDE SEQUENCE [LARGE SCALE GENOMIC DNA]</scope>
</reference>
<name>A0A3P7PRN5_CYLGO</name>
<dbReference type="OrthoDB" id="5847080at2759"/>
<accession>A0A3P7PRN5</accession>
<evidence type="ECO:0000313" key="1">
    <source>
        <dbReference type="EMBL" id="VDN22482.1"/>
    </source>
</evidence>
<keyword evidence="2" id="KW-1185">Reference proteome</keyword>
<evidence type="ECO:0000313" key="2">
    <source>
        <dbReference type="Proteomes" id="UP000271889"/>
    </source>
</evidence>
<gene>
    <name evidence="1" type="ORF">CGOC_LOCUS9308</name>
</gene>
<proteinExistence type="predicted"/>
<dbReference type="AlphaFoldDB" id="A0A3P7PRN5"/>
<dbReference type="EMBL" id="UYRV01106523">
    <property type="protein sequence ID" value="VDN22482.1"/>
    <property type="molecule type" value="Genomic_DNA"/>
</dbReference>
<protein>
    <submittedName>
        <fullName evidence="1">Uncharacterized protein</fullName>
    </submittedName>
</protein>